<proteinExistence type="predicted"/>
<dbReference type="Proteomes" id="UP000275408">
    <property type="component" value="Unassembled WGS sequence"/>
</dbReference>
<evidence type="ECO:0000313" key="4">
    <source>
        <dbReference type="EMBL" id="RMX60460.1"/>
    </source>
</evidence>
<dbReference type="SUPFAM" id="SSF52151">
    <property type="entry name" value="FabD/lysophospholipase-like"/>
    <property type="match status" value="2"/>
</dbReference>
<feature type="transmembrane region" description="Helical" evidence="2">
    <location>
        <begin position="455"/>
        <end position="475"/>
    </location>
</feature>
<feature type="transmembrane region" description="Helical" evidence="2">
    <location>
        <begin position="372"/>
        <end position="393"/>
    </location>
</feature>
<feature type="domain" description="PNPLA" evidence="3">
    <location>
        <begin position="8"/>
        <end position="78"/>
    </location>
</feature>
<comment type="caution">
    <text evidence="4">The sequence shown here is derived from an EMBL/GenBank/DDBJ whole genome shotgun (WGS) entry which is preliminary data.</text>
</comment>
<evidence type="ECO:0000256" key="1">
    <source>
        <dbReference type="ARBA" id="ARBA00023098"/>
    </source>
</evidence>
<dbReference type="EMBL" id="RCHS01000147">
    <property type="protein sequence ID" value="RMX60460.1"/>
    <property type="molecule type" value="Genomic_DNA"/>
</dbReference>
<feature type="domain" description="PNPLA" evidence="3">
    <location>
        <begin position="193"/>
        <end position="261"/>
    </location>
</feature>
<dbReference type="GO" id="GO:0005544">
    <property type="term" value="F:calcium-dependent phospholipid binding"/>
    <property type="evidence" value="ECO:0007669"/>
    <property type="project" value="TreeGrafter"/>
</dbReference>
<dbReference type="GO" id="GO:0005509">
    <property type="term" value="F:calcium ion binding"/>
    <property type="evidence" value="ECO:0007669"/>
    <property type="project" value="TreeGrafter"/>
</dbReference>
<dbReference type="PANTHER" id="PTHR10728">
    <property type="entry name" value="CYTOSOLIC PHOSPHOLIPASE A2"/>
    <property type="match status" value="1"/>
</dbReference>
<feature type="transmembrane region" description="Helical" evidence="2">
    <location>
        <begin position="97"/>
        <end position="130"/>
    </location>
</feature>
<dbReference type="Pfam" id="PF01734">
    <property type="entry name" value="Patatin"/>
    <property type="match status" value="2"/>
</dbReference>
<dbReference type="PANTHER" id="PTHR10728:SF40">
    <property type="entry name" value="PATATIN FAMILY PROTEIN"/>
    <property type="match status" value="1"/>
</dbReference>
<dbReference type="AlphaFoldDB" id="A0A3M6V3N2"/>
<keyword evidence="2" id="KW-1133">Transmembrane helix</keyword>
<evidence type="ECO:0000256" key="2">
    <source>
        <dbReference type="SAM" id="Phobius"/>
    </source>
</evidence>
<accession>A0A3M6V3N2</accession>
<keyword evidence="1" id="KW-0443">Lipid metabolism</keyword>
<dbReference type="GO" id="GO:0005829">
    <property type="term" value="C:cytosol"/>
    <property type="evidence" value="ECO:0007669"/>
    <property type="project" value="TreeGrafter"/>
</dbReference>
<feature type="transmembrane region" description="Helical" evidence="2">
    <location>
        <begin position="399"/>
        <end position="418"/>
    </location>
</feature>
<evidence type="ECO:0000259" key="3">
    <source>
        <dbReference type="Pfam" id="PF01734"/>
    </source>
</evidence>
<feature type="transmembrane region" description="Helical" evidence="2">
    <location>
        <begin position="340"/>
        <end position="360"/>
    </location>
</feature>
<evidence type="ECO:0000313" key="5">
    <source>
        <dbReference type="Proteomes" id="UP000275408"/>
    </source>
</evidence>
<organism evidence="4 5">
    <name type="scientific">Pocillopora damicornis</name>
    <name type="common">Cauliflower coral</name>
    <name type="synonym">Millepora damicornis</name>
    <dbReference type="NCBI Taxonomy" id="46731"/>
    <lineage>
        <taxon>Eukaryota</taxon>
        <taxon>Metazoa</taxon>
        <taxon>Cnidaria</taxon>
        <taxon>Anthozoa</taxon>
        <taxon>Hexacorallia</taxon>
        <taxon>Scleractinia</taxon>
        <taxon>Astrocoeniina</taxon>
        <taxon>Pocilloporidae</taxon>
        <taxon>Pocillopora</taxon>
    </lineage>
</organism>
<keyword evidence="5" id="KW-1185">Reference proteome</keyword>
<dbReference type="OrthoDB" id="5970855at2759"/>
<sequence length="968" mass="110388">MTSNKTGLAFSGGGIRSAALCSGVLRRLLKDKAKVDYLSCVSGGGYTGTSFLDWKYRKEKKTEESEEWHEEFFDNMRQRAGYFCNWERPRQGVLDTIVMFLLVLTVTVIEPIVIYGSYAFPLAFIIDYLFGKLLRAKVDCDHVASTPSPSNRNTTAQEIRKHCISRQKTFCSCYLSSSIFCRKNNMTSKKTGLAFSGGGIRSAALCSGVLRRLLKDKAKVDYLSCVSGGGYTGTSFLDWKYRKEKKTEDSEEWQKDFFDNMRQRAGYFCNWEKPRQGIVDTIVMFLLVLTVTFIEPIVIYGSYAFPLAFIIDYLFGKILRAKVDCDQFASTRTPCPESVIFSKISLFTVLVMSFVISYILSQWLPRRKSKYFRLFSIISFLLLSLTFLPFAINDFFIKIPLWSRAIIVVIGVVLWFVLPLLRDKTSYGILIYLYSYIIYWKVYKAKIIGVVYSDGLFNGLLFASGFIMWFVPYLAQSRKRLVHIFNRWRLQKAFYSKESLATKGCLEILQEIFCPLWTCLKRKQKRDSGHREQGGSFNSLADDIEPVKKRSLNLADLRGLEPEYISNMTIHSWKEEADSDTDDDLLTMSPTTIERLDRGPSTVDPFKDRLRPRDIELSDAMATSAAAISGYGDNLKELRVATILGLEMGATVISNLEAIKKEGWLMKLLPILINILRGLPLIAVPAVYYSRGHVWSIKAGVFTFFAIHLMLACIGALSDTGNKNPNLWEKIAREGLNIDNIGPMPPPIMLLSDGGHVENLAILPLLKKKLKKIIVVDGGYYSNEKNYGEELLKALMLARRDLNCSFIGQGGRDVISDLLENFVKLQQPNEKKPRHFRFNVEYYENDHKVGEGEILFIRPRDPRKGEKSEVKTWEEFGFHLDARDWGNSPYLNEEDVDKLTFCCCACCNKKSYLSGLSELLCHKFPNHSTANQFFTPLMFSAYHREGFRACVEAEAAEFLKDNRDVLEV</sequence>
<name>A0A3M6V3N2_POCDA</name>
<gene>
    <name evidence="4" type="ORF">pdam_00021544</name>
</gene>
<dbReference type="Gene3D" id="3.40.1090.10">
    <property type="entry name" value="Cytosolic phospholipase A2 catalytic domain"/>
    <property type="match status" value="2"/>
</dbReference>
<dbReference type="GO" id="GO:0047498">
    <property type="term" value="F:calcium-dependent phospholipase A2 activity"/>
    <property type="evidence" value="ECO:0007669"/>
    <property type="project" value="TreeGrafter"/>
</dbReference>
<dbReference type="GO" id="GO:0046475">
    <property type="term" value="P:glycerophospholipid catabolic process"/>
    <property type="evidence" value="ECO:0007669"/>
    <property type="project" value="TreeGrafter"/>
</dbReference>
<feature type="transmembrane region" description="Helical" evidence="2">
    <location>
        <begin position="425"/>
        <end position="443"/>
    </location>
</feature>
<dbReference type="InterPro" id="IPR016035">
    <property type="entry name" value="Acyl_Trfase/lysoPLipase"/>
</dbReference>
<dbReference type="InterPro" id="IPR002641">
    <property type="entry name" value="PNPLA_dom"/>
</dbReference>
<protein>
    <recommendedName>
        <fullName evidence="3">PNPLA domain-containing protein</fullName>
    </recommendedName>
</protein>
<keyword evidence="2" id="KW-0472">Membrane</keyword>
<reference evidence="4 5" key="1">
    <citation type="journal article" date="2018" name="Sci. Rep.">
        <title>Comparative analysis of the Pocillopora damicornis genome highlights role of immune system in coral evolution.</title>
        <authorList>
            <person name="Cunning R."/>
            <person name="Bay R.A."/>
            <person name="Gillette P."/>
            <person name="Baker A.C."/>
            <person name="Traylor-Knowles N."/>
        </authorList>
    </citation>
    <scope>NUCLEOTIDE SEQUENCE [LARGE SCALE GENOMIC DNA]</scope>
    <source>
        <strain evidence="4">RSMAS</strain>
        <tissue evidence="4">Whole animal</tissue>
    </source>
</reference>
<keyword evidence="2" id="KW-0812">Transmembrane</keyword>